<evidence type="ECO:0000313" key="3">
    <source>
        <dbReference type="Proteomes" id="UP000316603"/>
    </source>
</evidence>
<evidence type="ECO:0000256" key="1">
    <source>
        <dbReference type="SAM" id="SignalP"/>
    </source>
</evidence>
<dbReference type="EMBL" id="VIWV01000001">
    <property type="protein sequence ID" value="TWF86801.1"/>
    <property type="molecule type" value="Genomic_DNA"/>
</dbReference>
<reference evidence="2 3" key="1">
    <citation type="submission" date="2019-06" db="EMBL/GenBank/DDBJ databases">
        <title>Sequencing the genomes of 1000 actinobacteria strains.</title>
        <authorList>
            <person name="Klenk H.-P."/>
        </authorList>
    </citation>
    <scope>NUCLEOTIDE SEQUENCE [LARGE SCALE GENOMIC DNA]</scope>
    <source>
        <strain evidence="2 3">DSM 41695</strain>
    </source>
</reference>
<organism evidence="2 3">
    <name type="scientific">Streptomyces capillispiralis</name>
    <dbReference type="NCBI Taxonomy" id="68182"/>
    <lineage>
        <taxon>Bacteria</taxon>
        <taxon>Bacillati</taxon>
        <taxon>Actinomycetota</taxon>
        <taxon>Actinomycetes</taxon>
        <taxon>Kitasatosporales</taxon>
        <taxon>Streptomycetaceae</taxon>
        <taxon>Streptomyces</taxon>
    </lineage>
</organism>
<name>A0A561TI92_9ACTN</name>
<comment type="caution">
    <text evidence="2">The sequence shown here is derived from an EMBL/GenBank/DDBJ whole genome shotgun (WGS) entry which is preliminary data.</text>
</comment>
<keyword evidence="1" id="KW-0732">Signal</keyword>
<dbReference type="AlphaFoldDB" id="A0A561TI92"/>
<evidence type="ECO:0000313" key="2">
    <source>
        <dbReference type="EMBL" id="TWF86801.1"/>
    </source>
</evidence>
<dbReference type="Proteomes" id="UP000316603">
    <property type="component" value="Unassembled WGS sequence"/>
</dbReference>
<keyword evidence="3" id="KW-1185">Reference proteome</keyword>
<proteinExistence type="predicted"/>
<protein>
    <submittedName>
        <fullName evidence="2">Uncharacterized protein</fullName>
    </submittedName>
</protein>
<feature type="signal peptide" evidence="1">
    <location>
        <begin position="1"/>
        <end position="20"/>
    </location>
</feature>
<accession>A0A561TI92</accession>
<gene>
    <name evidence="2" type="ORF">FHX78_113792</name>
</gene>
<sequence>MRIRATVAAVSGALALTALAVPAAQADAITSNSTGNLSTTVTATVDGYYRYSFAGTSTTPAVNAAGDFVDVQ</sequence>
<feature type="chain" id="PRO_5038830714" evidence="1">
    <location>
        <begin position="21"/>
        <end position="72"/>
    </location>
</feature>